<keyword evidence="8" id="KW-0285">Flavoprotein</keyword>
<dbReference type="OrthoDB" id="7527071at2"/>
<evidence type="ECO:0000256" key="8">
    <source>
        <dbReference type="ARBA" id="ARBA00022630"/>
    </source>
</evidence>
<feature type="domain" description="N-acetyltransferase" evidence="19">
    <location>
        <begin position="16"/>
        <end position="174"/>
    </location>
</feature>
<dbReference type="GO" id="GO:0019290">
    <property type="term" value="P:siderophore biosynthetic process"/>
    <property type="evidence" value="ECO:0007669"/>
    <property type="project" value="InterPro"/>
</dbReference>
<dbReference type="AlphaFoldDB" id="A0A4R5DM55"/>
<name>A0A4R5DM55_9ACTN</name>
<dbReference type="InterPro" id="IPR000182">
    <property type="entry name" value="GNAT_dom"/>
</dbReference>
<keyword evidence="10" id="KW-0521">NADP</keyword>
<evidence type="ECO:0000259" key="19">
    <source>
        <dbReference type="PROSITE" id="PS51186"/>
    </source>
</evidence>
<evidence type="ECO:0000256" key="2">
    <source>
        <dbReference type="ARBA" id="ARBA00003818"/>
    </source>
</evidence>
<keyword evidence="20" id="KW-0808">Transferase</keyword>
<evidence type="ECO:0000256" key="1">
    <source>
        <dbReference type="ARBA" id="ARBA00001974"/>
    </source>
</evidence>
<evidence type="ECO:0000256" key="5">
    <source>
        <dbReference type="ARBA" id="ARBA00013076"/>
    </source>
</evidence>
<keyword evidence="21" id="KW-1185">Reference proteome</keyword>
<comment type="cofactor">
    <cofactor evidence="1">
        <name>FAD</name>
        <dbReference type="ChEBI" id="CHEBI:57692"/>
    </cofactor>
</comment>
<evidence type="ECO:0000256" key="17">
    <source>
        <dbReference type="ARBA" id="ARBA00032738"/>
    </source>
</evidence>
<dbReference type="GO" id="GO:0016747">
    <property type="term" value="F:acyltransferase activity, transferring groups other than amino-acyl groups"/>
    <property type="evidence" value="ECO:0007669"/>
    <property type="project" value="InterPro"/>
</dbReference>
<dbReference type="Proteomes" id="UP000294739">
    <property type="component" value="Unassembled WGS sequence"/>
</dbReference>
<dbReference type="InterPro" id="IPR025700">
    <property type="entry name" value="Lys/Orn_oxygenase"/>
</dbReference>
<dbReference type="GO" id="GO:0047091">
    <property type="term" value="F:L-lysine 6-monooxygenase (NADPH) activity"/>
    <property type="evidence" value="ECO:0007669"/>
    <property type="project" value="UniProtKB-EC"/>
</dbReference>
<dbReference type="SUPFAM" id="SSF51905">
    <property type="entry name" value="FAD/NAD(P)-binding domain"/>
    <property type="match status" value="1"/>
</dbReference>
<comment type="pathway">
    <text evidence="3">Siderophore biosynthesis; mycobactin biosynthesis.</text>
</comment>
<evidence type="ECO:0000256" key="3">
    <source>
        <dbReference type="ARBA" id="ARBA00005102"/>
    </source>
</evidence>
<protein>
    <recommendedName>
        <fullName evidence="6">L-lysine N6-monooxygenase MbtG</fullName>
        <ecNumber evidence="5">1.14.13.59</ecNumber>
    </recommendedName>
    <alternativeName>
        <fullName evidence="17">Lysine 6-N-hydroxylase</fullName>
    </alternativeName>
    <alternativeName>
        <fullName evidence="7">Lysine N-acyltransferase MbtK</fullName>
    </alternativeName>
    <alternativeName>
        <fullName evidence="16">Lysine N6-hydroxylase</fullName>
    </alternativeName>
    <alternativeName>
        <fullName evidence="13">Lysine-N-oxygenase</fullName>
    </alternativeName>
    <alternativeName>
        <fullName evidence="15">Mycobactin synthase protein G</fullName>
    </alternativeName>
    <alternativeName>
        <fullName evidence="14">Mycobactin synthase protein K</fullName>
    </alternativeName>
</protein>
<dbReference type="PROSITE" id="PS51186">
    <property type="entry name" value="GNAT"/>
    <property type="match status" value="1"/>
</dbReference>
<sequence length="658" mass="72449">MTAAWSVTPPGASVELTFRPVRPDADAELVHDWMNREHVVPWWQLGRPLRRIRDYLAGLTHLSPWLVSADGVPFGYVETYVVTDDPLASAYPARDDDVGFHLLVGPPSMLGTGVPRLMGRAVLAWLLNRGDRAVCEPDVRNSRMLAYCDRLGLRSLGEVDLPDKRAALLACTREQFDARWPDDRAALGPAPSVDRGVIGPSIGHSTPQLPAYSTISARAGRSYEYDVVGVGLGPFNLGLAALLSPVPEVDAVFFEAAPRFAWHPGLMLPGTTLQVPFLADLVTLADPTSRWSFLNYLHERGRLYRFYFYERFHVPRAEFDAYARWVAESLPSCRFGSLVESVTPAAGGGWLVRVRFADGAVDEHRARSVVFGVGSRPSVPAVAREVVGDAVFHTEDYLTYREKAVTAGAVTVVGSGQSAGEVVADLLETGLPGGLTVDWFTRSRGFLPMEYSKLGLEHFTPEYTEYFRALPPAVRDEVRSGQDLLYKGLSAETSERIYDLLYEATVDRDDPPVTYAGGCELRGISPSPEPGRRWRLTWHHRDQDRTFTRDTDVIVLGTGHEPAPLPVPPGLLTCDEHGRPLVSADYRLELASGAPSTLFAQNAELHTHGVGAPDLGLGAHRNSVIVNALTGREVYPVRPRTVYQRFGADQLLEEKPHE</sequence>
<evidence type="ECO:0000256" key="6">
    <source>
        <dbReference type="ARBA" id="ARBA00016406"/>
    </source>
</evidence>
<dbReference type="InterPro" id="IPR016181">
    <property type="entry name" value="Acyl_CoA_acyltransferase"/>
</dbReference>
<gene>
    <name evidence="20" type="ORF">E1269_06675</name>
</gene>
<dbReference type="Pfam" id="PF13434">
    <property type="entry name" value="Lys_Orn_oxgnase"/>
    <property type="match status" value="1"/>
</dbReference>
<dbReference type="EC" id="1.14.13.59" evidence="5"/>
<evidence type="ECO:0000313" key="20">
    <source>
        <dbReference type="EMBL" id="TDE13071.1"/>
    </source>
</evidence>
<dbReference type="Gene3D" id="3.40.630.30">
    <property type="match status" value="1"/>
</dbReference>
<dbReference type="PANTHER" id="PTHR42802">
    <property type="entry name" value="MONOOXYGENASE"/>
    <property type="match status" value="1"/>
</dbReference>
<evidence type="ECO:0000256" key="15">
    <source>
        <dbReference type="ARBA" id="ARBA00031158"/>
    </source>
</evidence>
<comment type="caution">
    <text evidence="20">The sequence shown here is derived from an EMBL/GenBank/DDBJ whole genome shotgun (WGS) entry which is preliminary data.</text>
</comment>
<proteinExistence type="inferred from homology"/>
<dbReference type="SUPFAM" id="SSF55729">
    <property type="entry name" value="Acyl-CoA N-acyltransferases (Nat)"/>
    <property type="match status" value="1"/>
</dbReference>
<accession>A0A4R5DM55</accession>
<evidence type="ECO:0000256" key="7">
    <source>
        <dbReference type="ARBA" id="ARBA00020586"/>
    </source>
</evidence>
<evidence type="ECO:0000256" key="16">
    <source>
        <dbReference type="ARBA" id="ARBA00032493"/>
    </source>
</evidence>
<dbReference type="Pfam" id="PF13523">
    <property type="entry name" value="Acetyltransf_8"/>
    <property type="match status" value="1"/>
</dbReference>
<evidence type="ECO:0000256" key="14">
    <source>
        <dbReference type="ARBA" id="ARBA00031122"/>
    </source>
</evidence>
<evidence type="ECO:0000256" key="18">
    <source>
        <dbReference type="ARBA" id="ARBA00048407"/>
    </source>
</evidence>
<reference evidence="20 21" key="1">
    <citation type="submission" date="2019-03" db="EMBL/GenBank/DDBJ databases">
        <title>Draft genome sequences of novel Actinobacteria.</title>
        <authorList>
            <person name="Sahin N."/>
            <person name="Ay H."/>
            <person name="Saygin H."/>
        </authorList>
    </citation>
    <scope>NUCLEOTIDE SEQUENCE [LARGE SCALE GENOMIC DNA]</scope>
    <source>
        <strain evidence="20 21">5K138</strain>
    </source>
</reference>
<evidence type="ECO:0000256" key="4">
    <source>
        <dbReference type="ARBA" id="ARBA00007588"/>
    </source>
</evidence>
<organism evidence="20 21">
    <name type="scientific">Jiangella asiatica</name>
    <dbReference type="NCBI Taxonomy" id="2530372"/>
    <lineage>
        <taxon>Bacteria</taxon>
        <taxon>Bacillati</taxon>
        <taxon>Actinomycetota</taxon>
        <taxon>Actinomycetes</taxon>
        <taxon>Jiangellales</taxon>
        <taxon>Jiangellaceae</taxon>
        <taxon>Jiangella</taxon>
    </lineage>
</organism>
<dbReference type="SMART" id="SM01006">
    <property type="entry name" value="AlcB"/>
    <property type="match status" value="1"/>
</dbReference>
<dbReference type="InParanoid" id="A0A4R5DM55"/>
<evidence type="ECO:0000313" key="21">
    <source>
        <dbReference type="Proteomes" id="UP000294739"/>
    </source>
</evidence>
<keyword evidence="11" id="KW-0560">Oxidoreductase</keyword>
<comment type="similarity">
    <text evidence="4">Belongs to the lysine N(6)-hydroxylase/L-ornithine N(5)-oxygenase family.</text>
</comment>
<dbReference type="PANTHER" id="PTHR42802:SF1">
    <property type="entry name" value="L-ORNITHINE N(5)-MONOOXYGENASE"/>
    <property type="match status" value="1"/>
</dbReference>
<keyword evidence="9" id="KW-0274">FAD</keyword>
<dbReference type="InterPro" id="IPR019432">
    <property type="entry name" value="Acyltransferase_MbtK/IucB-like"/>
</dbReference>
<dbReference type="Gene3D" id="3.50.50.60">
    <property type="entry name" value="FAD/NAD(P)-binding domain"/>
    <property type="match status" value="1"/>
</dbReference>
<comment type="function">
    <text evidence="2">Acyltransferase required for the direct transfer of medium- to long-chain fatty acyl moieties from a carrier protein (MbtL) on to the epsilon-amino group of lysine residue in the mycobactin core.</text>
</comment>
<dbReference type="InterPro" id="IPR036188">
    <property type="entry name" value="FAD/NAD-bd_sf"/>
</dbReference>
<evidence type="ECO:0000256" key="11">
    <source>
        <dbReference type="ARBA" id="ARBA00023002"/>
    </source>
</evidence>
<dbReference type="UniPathway" id="UPA00011"/>
<evidence type="ECO:0000256" key="12">
    <source>
        <dbReference type="ARBA" id="ARBA00023033"/>
    </source>
</evidence>
<dbReference type="RefSeq" id="WP_131892649.1">
    <property type="nucleotide sequence ID" value="NZ_SMKZ01000006.1"/>
</dbReference>
<evidence type="ECO:0000256" key="10">
    <source>
        <dbReference type="ARBA" id="ARBA00022857"/>
    </source>
</evidence>
<comment type="catalytic activity">
    <reaction evidence="18">
        <text>L-lysine + NADPH + O2 = N(6)-hydroxy-L-lysine + NADP(+) + H2O</text>
        <dbReference type="Rhea" id="RHEA:23228"/>
        <dbReference type="ChEBI" id="CHEBI:15377"/>
        <dbReference type="ChEBI" id="CHEBI:15379"/>
        <dbReference type="ChEBI" id="CHEBI:32551"/>
        <dbReference type="ChEBI" id="CHEBI:57783"/>
        <dbReference type="ChEBI" id="CHEBI:57820"/>
        <dbReference type="ChEBI" id="CHEBI:58349"/>
        <dbReference type="EC" id="1.14.13.59"/>
    </reaction>
</comment>
<keyword evidence="12" id="KW-0503">Monooxygenase</keyword>
<evidence type="ECO:0000256" key="13">
    <source>
        <dbReference type="ARBA" id="ARBA00029939"/>
    </source>
</evidence>
<dbReference type="EMBL" id="SMKZ01000006">
    <property type="protein sequence ID" value="TDE13071.1"/>
    <property type="molecule type" value="Genomic_DNA"/>
</dbReference>
<evidence type="ECO:0000256" key="9">
    <source>
        <dbReference type="ARBA" id="ARBA00022827"/>
    </source>
</evidence>